<evidence type="ECO:0000256" key="1">
    <source>
        <dbReference type="ARBA" id="ARBA00004571"/>
    </source>
</evidence>
<feature type="signal peptide" evidence="10">
    <location>
        <begin position="1"/>
        <end position="32"/>
    </location>
</feature>
<proteinExistence type="inferred from homology"/>
<dbReference type="SUPFAM" id="SSF56935">
    <property type="entry name" value="Porins"/>
    <property type="match status" value="1"/>
</dbReference>
<evidence type="ECO:0000259" key="11">
    <source>
        <dbReference type="Pfam" id="PF00593"/>
    </source>
</evidence>
<evidence type="ECO:0000256" key="10">
    <source>
        <dbReference type="SAM" id="SignalP"/>
    </source>
</evidence>
<dbReference type="PANTHER" id="PTHR47234">
    <property type="match status" value="1"/>
</dbReference>
<reference evidence="13" key="1">
    <citation type="submission" date="2020-04" db="EMBL/GenBank/DDBJ databases">
        <title>A desert anoxygenic phototrophic bacterium fixes CO2 using RubisCO under aerobic conditions.</title>
        <authorList>
            <person name="Tang K."/>
        </authorList>
    </citation>
    <scope>NUCLEOTIDE SEQUENCE [LARGE SCALE GENOMIC DNA]</scope>
    <source>
        <strain evidence="13">MIMtkB3</strain>
    </source>
</reference>
<evidence type="ECO:0000256" key="3">
    <source>
        <dbReference type="ARBA" id="ARBA00022452"/>
    </source>
</evidence>
<evidence type="ECO:0000259" key="12">
    <source>
        <dbReference type="Pfam" id="PF07715"/>
    </source>
</evidence>
<comment type="subcellular location">
    <subcellularLocation>
        <location evidence="1 8">Cell outer membrane</location>
        <topology evidence="1 8">Multi-pass membrane protein</topology>
    </subcellularLocation>
</comment>
<feature type="domain" description="TonB-dependent receptor-like beta-barrel" evidence="11">
    <location>
        <begin position="394"/>
        <end position="930"/>
    </location>
</feature>
<dbReference type="Pfam" id="PF00593">
    <property type="entry name" value="TonB_dep_Rec_b-barrel"/>
    <property type="match status" value="1"/>
</dbReference>
<accession>A0A858R6Z2</accession>
<dbReference type="Gene3D" id="2.40.170.20">
    <property type="entry name" value="TonB-dependent receptor, beta-barrel domain"/>
    <property type="match status" value="1"/>
</dbReference>
<evidence type="ECO:0000256" key="7">
    <source>
        <dbReference type="ARBA" id="ARBA00023237"/>
    </source>
</evidence>
<dbReference type="InterPro" id="IPR037066">
    <property type="entry name" value="Plug_dom_sf"/>
</dbReference>
<evidence type="ECO:0000313" key="14">
    <source>
        <dbReference type="Proteomes" id="UP000501891"/>
    </source>
</evidence>
<evidence type="ECO:0000256" key="4">
    <source>
        <dbReference type="ARBA" id="ARBA00022692"/>
    </source>
</evidence>
<dbReference type="InterPro" id="IPR000531">
    <property type="entry name" value="Beta-barrel_TonB"/>
</dbReference>
<keyword evidence="3 8" id="KW-1134">Transmembrane beta strand</keyword>
<sequence>MKNSVINAYRRQLGRTVAICGLAAASSLPALAQSAPAASDQSAQLEEIIVTGTRIRTPGLVANSPISSVGELELKQTQPVAVESLIKDLPVAIPAIGPGTNNGSGGAATVDLRGLGSNRTLVLIDGRRVTPFNLFGSVDTNSIPVALIKRVDLVSGGASAVYGADAITGVVNFILRDDFEGASVNASYGLADEGDAKRRRVDVTLGGNFADGRGNAVVSAGYTKTDPLLFIDRSYVGAGPISSVSGLFQGSNTSVPSRIQVLPLPNRQLDVATGTLVAPYNTQNTNPEQYYVTPLDRKQITGIAKYEIASFAEAYVNAMFVESDVDTQLASSGTFGNTYQVPIGNPFIPQAARDQICAARGIAASQCVVGNATEVPMTIDRRFVELGPRLNSFANQTYQITTGLRGDFADLLEGWSYDAYYTYGKSEQTQTRGNWGSNSKVQQALRALNTTSCTNTANGCVPLNLFGNAGSITPAMLGFINLDAIVNQTVEMEVLSGSVSGDLGSLRSPLSEDAIGVAFGAEWRNMEAANKSDGPSQIFGEVLGTGAPTPDRRGKVELKEYYGELIAPLVSGITGVEHLNLEAGIRLTQFEAQKKSEYSTYKIGGDYSPIKDIRVRTMYQKATRAPAINELYAPLVTQLSNLATDPCQGTNINQGQANTAGTLSNLCRLTGVPVGAIGSVAPPSSSQVNILSGGNPALAPEVGRTFTAGVVLEPRFLDNLTITADYFQVRLTGAVGTPAVADIVNACYSAAANPTFAFNSACALIGRNANTGTLNGNDARGVTLALSNLGVFDVKGIDVGLDYKLDLDDVGLNDLGALTFSFRGTKNTTVEYQATPSAVNRDCLGYYSSACGTNFNGPIPEYKWSLRTNWQVSDFDVGFTWRHIGELKAEPIGPTLLPAYRKIDAYDYFDLALGWNWEETLSLNLTVSNLFDKKAPFVGQGAGSTAQNSGNTFPQTYDVVGRYFTLGATVRF</sequence>
<dbReference type="EMBL" id="CP051775">
    <property type="protein sequence ID" value="QJE73165.1"/>
    <property type="molecule type" value="Genomic_DNA"/>
</dbReference>
<keyword evidence="13" id="KW-0675">Receptor</keyword>
<keyword evidence="4 8" id="KW-0812">Transmembrane</keyword>
<dbReference type="KEGG" id="acru:HHL28_08760"/>
<evidence type="ECO:0000256" key="8">
    <source>
        <dbReference type="PROSITE-ProRule" id="PRU01360"/>
    </source>
</evidence>
<dbReference type="Proteomes" id="UP000501891">
    <property type="component" value="Chromosome"/>
</dbReference>
<dbReference type="Gene3D" id="2.170.130.10">
    <property type="entry name" value="TonB-dependent receptor, plug domain"/>
    <property type="match status" value="1"/>
</dbReference>
<dbReference type="InterPro" id="IPR036942">
    <property type="entry name" value="Beta-barrel_TonB_sf"/>
</dbReference>
<evidence type="ECO:0000256" key="5">
    <source>
        <dbReference type="ARBA" id="ARBA00023077"/>
    </source>
</evidence>
<dbReference type="GO" id="GO:0009279">
    <property type="term" value="C:cell outer membrane"/>
    <property type="evidence" value="ECO:0007669"/>
    <property type="project" value="UniProtKB-SubCell"/>
</dbReference>
<keyword evidence="7 8" id="KW-0998">Cell outer membrane</keyword>
<feature type="chain" id="PRO_5032375174" evidence="10">
    <location>
        <begin position="33"/>
        <end position="972"/>
    </location>
</feature>
<keyword evidence="10" id="KW-0732">Signal</keyword>
<comment type="similarity">
    <text evidence="8 9">Belongs to the TonB-dependent receptor family.</text>
</comment>
<feature type="domain" description="TonB-dependent receptor plug" evidence="12">
    <location>
        <begin position="64"/>
        <end position="170"/>
    </location>
</feature>
<dbReference type="Pfam" id="PF07715">
    <property type="entry name" value="Plug"/>
    <property type="match status" value="1"/>
</dbReference>
<name>A0A858R6Z2_9PROT</name>
<keyword evidence="5 9" id="KW-0798">TonB box</keyword>
<protein>
    <submittedName>
        <fullName evidence="13">TonB-dependent receptor</fullName>
    </submittedName>
</protein>
<evidence type="ECO:0000256" key="6">
    <source>
        <dbReference type="ARBA" id="ARBA00023136"/>
    </source>
</evidence>
<gene>
    <name evidence="13" type="ORF">HHL28_08760</name>
</gene>
<dbReference type="AlphaFoldDB" id="A0A858R6Z2"/>
<organism evidence="13 14">
    <name type="scientific">Aerophototrophica crusticola</name>
    <dbReference type="NCBI Taxonomy" id="1709002"/>
    <lineage>
        <taxon>Bacteria</taxon>
        <taxon>Pseudomonadati</taxon>
        <taxon>Pseudomonadota</taxon>
        <taxon>Alphaproteobacteria</taxon>
        <taxon>Rhodospirillales</taxon>
        <taxon>Rhodospirillaceae</taxon>
        <taxon>Aerophototrophica</taxon>
    </lineage>
</organism>
<dbReference type="PROSITE" id="PS52016">
    <property type="entry name" value="TONB_DEPENDENT_REC_3"/>
    <property type="match status" value="1"/>
</dbReference>
<dbReference type="PANTHER" id="PTHR47234:SF2">
    <property type="entry name" value="TONB-DEPENDENT RECEPTOR"/>
    <property type="match status" value="1"/>
</dbReference>
<dbReference type="InterPro" id="IPR012910">
    <property type="entry name" value="Plug_dom"/>
</dbReference>
<keyword evidence="2 8" id="KW-0813">Transport</keyword>
<dbReference type="InterPro" id="IPR039426">
    <property type="entry name" value="TonB-dep_rcpt-like"/>
</dbReference>
<keyword evidence="6 8" id="KW-0472">Membrane</keyword>
<evidence type="ECO:0000256" key="2">
    <source>
        <dbReference type="ARBA" id="ARBA00022448"/>
    </source>
</evidence>
<evidence type="ECO:0000313" key="13">
    <source>
        <dbReference type="EMBL" id="QJE73165.1"/>
    </source>
</evidence>
<evidence type="ECO:0000256" key="9">
    <source>
        <dbReference type="RuleBase" id="RU003357"/>
    </source>
</evidence>
<keyword evidence="14" id="KW-1185">Reference proteome</keyword>